<gene>
    <name evidence="1" type="ORF">MIND_00915100</name>
</gene>
<dbReference type="SUPFAM" id="SSF52047">
    <property type="entry name" value="RNI-like"/>
    <property type="match status" value="1"/>
</dbReference>
<dbReference type="Proteomes" id="UP000636479">
    <property type="component" value="Unassembled WGS sequence"/>
</dbReference>
<sequence length="444" mass="49093">MSFTESIVSALYDWHRSSKTTSPSMSSGSIVFRPRTLVDRLPNELLTAVFAFSVDHDPHDDSILTTSPMTLSHVCRRWRVVALACGSLWCSLVITYPTSPQQFTRVLTFLSRSKNYPLDILLDVRDPEWDFEQPETQHGFTIQDMQTVLKLLSGNGKAAPRWRSMELLTDTWAPIHTFLEFTREWAPPKRLERLVLSRCNAYFARRGQLFQPAALSAPIPLFQAAPSNLHHLSLVGVHIDWSVFRAPLLTTLELKYHAADIRPSFEQLAAILTSCSLLETLSIIGSGPSLPPPSSSSPPMIPITIPSLKSLTIGYVDASAAVRLLSLLRLPFLTALGIEDAGQGILPHDEDFSPFSDHGPVVLAALTNLSDDVIALKQLTSLTLDSLTAPSGVLALFLAKCPAVRHLELQRVNLVYPVDVPMLCKLAIPKLPCLVLDDEVHELN</sequence>
<accession>A0A8H6W095</accession>
<dbReference type="Gene3D" id="3.80.10.10">
    <property type="entry name" value="Ribonuclease Inhibitor"/>
    <property type="match status" value="1"/>
</dbReference>
<protein>
    <submittedName>
        <fullName evidence="1">Fatty acid hydroxylase</fullName>
    </submittedName>
</protein>
<dbReference type="AlphaFoldDB" id="A0A8H6W095"/>
<dbReference type="GeneID" id="59348301"/>
<dbReference type="OrthoDB" id="3252356at2759"/>
<evidence type="ECO:0000313" key="2">
    <source>
        <dbReference type="Proteomes" id="UP000636479"/>
    </source>
</evidence>
<keyword evidence="2" id="KW-1185">Reference proteome</keyword>
<organism evidence="1 2">
    <name type="scientific">Mycena indigotica</name>
    <dbReference type="NCBI Taxonomy" id="2126181"/>
    <lineage>
        <taxon>Eukaryota</taxon>
        <taxon>Fungi</taxon>
        <taxon>Dikarya</taxon>
        <taxon>Basidiomycota</taxon>
        <taxon>Agaricomycotina</taxon>
        <taxon>Agaricomycetes</taxon>
        <taxon>Agaricomycetidae</taxon>
        <taxon>Agaricales</taxon>
        <taxon>Marasmiineae</taxon>
        <taxon>Mycenaceae</taxon>
        <taxon>Mycena</taxon>
    </lineage>
</organism>
<dbReference type="InterPro" id="IPR032675">
    <property type="entry name" value="LRR_dom_sf"/>
</dbReference>
<name>A0A8H6W095_9AGAR</name>
<reference evidence="1" key="1">
    <citation type="submission" date="2020-05" db="EMBL/GenBank/DDBJ databases">
        <title>Mycena genomes resolve the evolution of fungal bioluminescence.</title>
        <authorList>
            <person name="Tsai I.J."/>
        </authorList>
    </citation>
    <scope>NUCLEOTIDE SEQUENCE</scope>
    <source>
        <strain evidence="1">171206Taipei</strain>
    </source>
</reference>
<comment type="caution">
    <text evidence="1">The sequence shown here is derived from an EMBL/GenBank/DDBJ whole genome shotgun (WGS) entry which is preliminary data.</text>
</comment>
<proteinExistence type="predicted"/>
<evidence type="ECO:0000313" key="1">
    <source>
        <dbReference type="EMBL" id="KAF7296838.1"/>
    </source>
</evidence>
<dbReference type="Gene3D" id="1.20.1280.50">
    <property type="match status" value="1"/>
</dbReference>
<dbReference type="RefSeq" id="XP_037217197.1">
    <property type="nucleotide sequence ID" value="XM_037365785.1"/>
</dbReference>
<dbReference type="EMBL" id="JACAZF010000008">
    <property type="protein sequence ID" value="KAF7296838.1"/>
    <property type="molecule type" value="Genomic_DNA"/>
</dbReference>